<reference evidence="3 4" key="1">
    <citation type="submission" date="2024-04" db="EMBL/GenBank/DDBJ databases">
        <title>Luteolibacter sp. isolated from soil.</title>
        <authorList>
            <person name="An J."/>
        </authorList>
    </citation>
    <scope>NUCLEOTIDE SEQUENCE [LARGE SCALE GENOMIC DNA]</scope>
    <source>
        <strain evidence="3 4">Y139</strain>
    </source>
</reference>
<dbReference type="PANTHER" id="PTHR43053">
    <property type="entry name" value="GLYCOSIDASE FAMILY 31"/>
    <property type="match status" value="1"/>
</dbReference>
<dbReference type="InterPro" id="IPR013785">
    <property type="entry name" value="Aldolase_TIM"/>
</dbReference>
<dbReference type="Gene3D" id="3.20.20.70">
    <property type="entry name" value="Aldolase class I"/>
    <property type="match status" value="1"/>
</dbReference>
<gene>
    <name evidence="3" type="ORF">WKV53_13040</name>
</gene>
<accession>A0ABU9AXR2</accession>
<keyword evidence="1 3" id="KW-0378">Hydrolase</keyword>
<comment type="caution">
    <text evidence="3">The sequence shown here is derived from an EMBL/GenBank/DDBJ whole genome shotgun (WGS) entry which is preliminary data.</text>
</comment>
<keyword evidence="4" id="KW-1185">Reference proteome</keyword>
<evidence type="ECO:0000313" key="4">
    <source>
        <dbReference type="Proteomes" id="UP001371305"/>
    </source>
</evidence>
<name>A0ABU9AXR2_9BACT</name>
<keyword evidence="2 3" id="KW-0326">Glycosidase</keyword>
<dbReference type="PRINTS" id="PR00743">
    <property type="entry name" value="GLHYDRLASE36"/>
</dbReference>
<dbReference type="CDD" id="cd14791">
    <property type="entry name" value="GH36"/>
    <property type="match status" value="1"/>
</dbReference>
<dbReference type="RefSeq" id="WP_341405039.1">
    <property type="nucleotide sequence ID" value="NZ_JBBUKT010000004.1"/>
</dbReference>
<dbReference type="GO" id="GO:0004557">
    <property type="term" value="F:alpha-galactosidase activity"/>
    <property type="evidence" value="ECO:0007669"/>
    <property type="project" value="UniProtKB-EC"/>
</dbReference>
<dbReference type="InterPro" id="IPR038417">
    <property type="entry name" value="Alpga-gal_N_sf"/>
</dbReference>
<sequence>MPREYLSVHTLGDTIVRYPHDPVTGRVGLEMLPASLADRVVEPRESLRGEAFIDVLPGNDLWPARPVESLLQFKLVGDAYPGAFAQGHTMRNSESLGRFALAGQRVVEDEEMTVIETKLASEDGLVATHRLSWKKGDGAFVVSSGFVNDSNRPVRLEMLASFSLAGISPFHEADAPGRLKVHRFRSAWSAEGRHECRSVEELHLERSWSGAAGFSERFGQLGTMPVRRWFPFVAVEDAVPGVLWGAQLAWAGSWQMEVFRQHDDVAISGGPADREFGHWVKTLEPGESLESPAATVACVRGGLDDLCDRLTAMQDAAVNLQPEVEQDLPVVFNEWCTTWGDPSHEKLCAIADRLKDSGVRYLVIDAGWYKSADTDWSSGHGDWNPSETLFPTGLKATADAIRERGLIPGLWFEMETVGSQSVAFKLGEHFITRDGVPVTVRERRFWDLCDPVAIGYLTEKVIDLLESCGFGYLKVDYNETAGFGCDHPDSQGEGLRLQIEGTYRFFEKIRERLPELVIENCSSGGHRLEPSMMARTAMSSFSDAHELVEIPLIAANLHRLILPRQNQIWAVLHPRDSLQRIQYSLAATFLGRMCLSGDVAGLPKESWELVREMIALYEKAAPVIKYGRSRRFGEVGESWRHPQGWQAVVRMSGGQALVVVHAFANAPEEVVVPLAGEWAPVGGAPQPLDGEIRVATGGDFSGHVWLYERR</sequence>
<evidence type="ECO:0000313" key="3">
    <source>
        <dbReference type="EMBL" id="MEK7951435.1"/>
    </source>
</evidence>
<dbReference type="InterPro" id="IPR017853">
    <property type="entry name" value="GH"/>
</dbReference>
<protein>
    <submittedName>
        <fullName evidence="3">Alpha-galactosidase</fullName>
        <ecNumber evidence="3">3.2.1.22</ecNumber>
    </submittedName>
</protein>
<organism evidence="3 4">
    <name type="scientific">Luteolibacter soli</name>
    <dbReference type="NCBI Taxonomy" id="3135280"/>
    <lineage>
        <taxon>Bacteria</taxon>
        <taxon>Pseudomonadati</taxon>
        <taxon>Verrucomicrobiota</taxon>
        <taxon>Verrucomicrobiia</taxon>
        <taxon>Verrucomicrobiales</taxon>
        <taxon>Verrucomicrobiaceae</taxon>
        <taxon>Luteolibacter</taxon>
    </lineage>
</organism>
<dbReference type="EC" id="3.2.1.22" evidence="3"/>
<evidence type="ECO:0000256" key="1">
    <source>
        <dbReference type="ARBA" id="ARBA00022801"/>
    </source>
</evidence>
<proteinExistence type="predicted"/>
<dbReference type="Pfam" id="PF02065">
    <property type="entry name" value="Melibiase"/>
    <property type="match status" value="1"/>
</dbReference>
<dbReference type="PANTHER" id="PTHR43053:SF3">
    <property type="entry name" value="ALPHA-GALACTOSIDASE C-RELATED"/>
    <property type="match status" value="1"/>
</dbReference>
<dbReference type="EMBL" id="JBBUKT010000004">
    <property type="protein sequence ID" value="MEK7951435.1"/>
    <property type="molecule type" value="Genomic_DNA"/>
</dbReference>
<dbReference type="Proteomes" id="UP001371305">
    <property type="component" value="Unassembled WGS sequence"/>
</dbReference>
<dbReference type="InterPro" id="IPR050985">
    <property type="entry name" value="Alpha-glycosidase_related"/>
</dbReference>
<dbReference type="InterPro" id="IPR002252">
    <property type="entry name" value="Glyco_hydro_36"/>
</dbReference>
<evidence type="ECO:0000256" key="2">
    <source>
        <dbReference type="ARBA" id="ARBA00023295"/>
    </source>
</evidence>
<dbReference type="Gene3D" id="2.70.98.60">
    <property type="entry name" value="alpha-galactosidase from lactobacil brevis"/>
    <property type="match status" value="1"/>
</dbReference>
<dbReference type="SUPFAM" id="SSF51445">
    <property type="entry name" value="(Trans)glycosidases"/>
    <property type="match status" value="1"/>
</dbReference>